<dbReference type="PROSITE" id="PS50600">
    <property type="entry name" value="ULP_PROTEASE"/>
    <property type="match status" value="1"/>
</dbReference>
<evidence type="ECO:0000256" key="1">
    <source>
        <dbReference type="ARBA" id="ARBA00005234"/>
    </source>
</evidence>
<feature type="domain" description="Ubiquitin-like protease family profile" evidence="4">
    <location>
        <begin position="438"/>
        <end position="575"/>
    </location>
</feature>
<evidence type="ECO:0000313" key="5">
    <source>
        <dbReference type="EMBL" id="KAK0170538.1"/>
    </source>
</evidence>
<dbReference type="SUPFAM" id="SSF54001">
    <property type="entry name" value="Cysteine proteinases"/>
    <property type="match status" value="1"/>
</dbReference>
<reference evidence="5" key="2">
    <citation type="submission" date="2023-03" db="EMBL/GenBank/DDBJ databases">
        <authorList>
            <person name="Inwood S.N."/>
            <person name="Skelly J.G."/>
            <person name="Guhlin J."/>
            <person name="Harrop T.W.R."/>
            <person name="Goldson S.G."/>
            <person name="Dearden P.K."/>
        </authorList>
    </citation>
    <scope>NUCLEOTIDE SEQUENCE</scope>
    <source>
        <strain evidence="5">Irish</strain>
        <tissue evidence="5">Whole body</tissue>
    </source>
</reference>
<organism evidence="5 6">
    <name type="scientific">Microctonus aethiopoides</name>
    <dbReference type="NCBI Taxonomy" id="144406"/>
    <lineage>
        <taxon>Eukaryota</taxon>
        <taxon>Metazoa</taxon>
        <taxon>Ecdysozoa</taxon>
        <taxon>Arthropoda</taxon>
        <taxon>Hexapoda</taxon>
        <taxon>Insecta</taxon>
        <taxon>Pterygota</taxon>
        <taxon>Neoptera</taxon>
        <taxon>Endopterygota</taxon>
        <taxon>Hymenoptera</taxon>
        <taxon>Apocrita</taxon>
        <taxon>Ichneumonoidea</taxon>
        <taxon>Braconidae</taxon>
        <taxon>Euphorinae</taxon>
        <taxon>Microctonus</taxon>
    </lineage>
</organism>
<dbReference type="InterPro" id="IPR003653">
    <property type="entry name" value="Peptidase_C48_C"/>
</dbReference>
<evidence type="ECO:0000259" key="4">
    <source>
        <dbReference type="PROSITE" id="PS50600"/>
    </source>
</evidence>
<accession>A0AA39FJ76</accession>
<dbReference type="GO" id="GO:0008234">
    <property type="term" value="F:cysteine-type peptidase activity"/>
    <property type="evidence" value="ECO:0007669"/>
    <property type="project" value="InterPro"/>
</dbReference>
<reference evidence="5" key="1">
    <citation type="journal article" date="2023" name="bioRxiv">
        <title>Scaffold-level genome assemblies of two parasitoid biocontrol wasps reveal the parthenogenesis mechanism and an associated novel virus.</title>
        <authorList>
            <person name="Inwood S."/>
            <person name="Skelly J."/>
            <person name="Guhlin J."/>
            <person name="Harrop T."/>
            <person name="Goldson S."/>
            <person name="Dearden P."/>
        </authorList>
    </citation>
    <scope>NUCLEOTIDE SEQUENCE</scope>
    <source>
        <strain evidence="5">Irish</strain>
        <tissue evidence="5">Whole body</tissue>
    </source>
</reference>
<gene>
    <name evidence="5" type="ORF">PV328_008376</name>
</gene>
<dbReference type="AlphaFoldDB" id="A0AA39FJ76"/>
<dbReference type="Pfam" id="PF02902">
    <property type="entry name" value="Peptidase_C48"/>
    <property type="match status" value="1"/>
</dbReference>
<sequence length="575" mass="66941">MHRLSTYPKAKSEDNNKNDLQLCSNDLSNLFPKYIIDQQCNDPHIQAAGLSFYVYMYSENQLNKNDIIIHFDATGSIIRKLKDLNCKHILYYAMVINKNGTILPIAEIIMSLHDTNTSSVFFKTFRYFLRIERYSWPLCSVVVVDWSWTLINSVMNEWNHMIVSEYLQEVYVTLNKKEKLRSDLMIIVDKFMTILLTQSLKEANSSIPDMNKFNTSKYEFENENFNLECETNYMGDDNKLEGRMFIDSLFFKRYLFKMCEVQKSVANIDIIDNKYYAPEIADYITNHYMPFALMWSALLLKQVAPSVISSSISVLRVGVNFPPVTIPMRRNKRNITQCNEQNENDPLIEETCSVVQDVVNQDVDQKHEFETSAPISHEKSNANNISKLNLSKSSTHANALDNGLFFDVEYYMNSPDPLLTIGIYRSITNAPVTKNYNYTLTAEEFCTLKNSNWINGKIIDCFTINLLNNISSNFMYIPTNHSYFLAGDSYEKLKDSHWRVYNITTPVGEKILMPYLYSSHWYLLIVNIDENTISHLDPKTMRSHDSHRAIRAFKKYLEKASLRDKASKDICDREW</sequence>
<dbReference type="EMBL" id="JAQQBS010000003">
    <property type="protein sequence ID" value="KAK0170538.1"/>
    <property type="molecule type" value="Genomic_DNA"/>
</dbReference>
<keyword evidence="3" id="KW-0378">Hydrolase</keyword>
<evidence type="ECO:0000256" key="2">
    <source>
        <dbReference type="ARBA" id="ARBA00022670"/>
    </source>
</evidence>
<keyword evidence="6" id="KW-1185">Reference proteome</keyword>
<name>A0AA39FJ76_9HYME</name>
<evidence type="ECO:0000256" key="3">
    <source>
        <dbReference type="ARBA" id="ARBA00022801"/>
    </source>
</evidence>
<protein>
    <recommendedName>
        <fullName evidence="4">Ubiquitin-like protease family profile domain-containing protein</fullName>
    </recommendedName>
</protein>
<dbReference type="InterPro" id="IPR038765">
    <property type="entry name" value="Papain-like_cys_pep_sf"/>
</dbReference>
<keyword evidence="2" id="KW-0645">Protease</keyword>
<comment type="caution">
    <text evidence="5">The sequence shown here is derived from an EMBL/GenBank/DDBJ whole genome shotgun (WGS) entry which is preliminary data.</text>
</comment>
<dbReference type="GO" id="GO:0006508">
    <property type="term" value="P:proteolysis"/>
    <property type="evidence" value="ECO:0007669"/>
    <property type="project" value="UniProtKB-KW"/>
</dbReference>
<dbReference type="Gene3D" id="3.40.395.10">
    <property type="entry name" value="Adenoviral Proteinase, Chain A"/>
    <property type="match status" value="1"/>
</dbReference>
<proteinExistence type="inferred from homology"/>
<dbReference type="Proteomes" id="UP001168990">
    <property type="component" value="Unassembled WGS sequence"/>
</dbReference>
<comment type="similarity">
    <text evidence="1">Belongs to the peptidase C48 family.</text>
</comment>
<evidence type="ECO:0000313" key="6">
    <source>
        <dbReference type="Proteomes" id="UP001168990"/>
    </source>
</evidence>